<evidence type="ECO:0000313" key="2">
    <source>
        <dbReference type="EMBL" id="VWB14812.1"/>
    </source>
</evidence>
<protein>
    <submittedName>
        <fullName evidence="2">Uncharacterized protein</fullName>
    </submittedName>
</protein>
<reference evidence="2 3" key="1">
    <citation type="submission" date="2019-09" db="EMBL/GenBank/DDBJ databases">
        <authorList>
            <person name="Depoorter E."/>
        </authorList>
    </citation>
    <scope>NUCLEOTIDE SEQUENCE [LARGE SCALE GENOMIC DNA]</scope>
    <source>
        <strain evidence="2">LMG 26883</strain>
    </source>
</reference>
<evidence type="ECO:0000256" key="1">
    <source>
        <dbReference type="SAM" id="Phobius"/>
    </source>
</evidence>
<feature type="transmembrane region" description="Helical" evidence="1">
    <location>
        <begin position="12"/>
        <end position="30"/>
    </location>
</feature>
<keyword evidence="1" id="KW-0472">Membrane</keyword>
<keyword evidence="1" id="KW-1133">Transmembrane helix</keyword>
<dbReference type="RefSeq" id="WP_174901414.1">
    <property type="nucleotide sequence ID" value="NZ_CABVPP010000002.1"/>
</dbReference>
<dbReference type="AlphaFoldDB" id="A0A6P2HD68"/>
<name>A0A6P2HD68_9BURK</name>
<keyword evidence="1" id="KW-0812">Transmembrane</keyword>
<sequence length="104" mass="10653">MSAMVISLFAKFWPLILGLTGIATGLVFGWGKTKSAATTTAQAQQDVAAAGERVAKAAAAEAQANAAAEATGREAAAARTSIDSEVAAQSASEVKSELQNWTRR</sequence>
<gene>
    <name evidence="2" type="ORF">BPS26883_00527</name>
</gene>
<accession>A0A6P2HD68</accession>
<dbReference type="GeneID" id="93167546"/>
<organism evidence="2 3">
    <name type="scientific">Burkholderia pseudomultivorans</name>
    <dbReference type="NCBI Taxonomy" id="1207504"/>
    <lineage>
        <taxon>Bacteria</taxon>
        <taxon>Pseudomonadati</taxon>
        <taxon>Pseudomonadota</taxon>
        <taxon>Betaproteobacteria</taxon>
        <taxon>Burkholderiales</taxon>
        <taxon>Burkholderiaceae</taxon>
        <taxon>Burkholderia</taxon>
        <taxon>Burkholderia cepacia complex</taxon>
    </lineage>
</organism>
<dbReference type="Proteomes" id="UP000494162">
    <property type="component" value="Unassembled WGS sequence"/>
</dbReference>
<proteinExistence type="predicted"/>
<evidence type="ECO:0000313" key="3">
    <source>
        <dbReference type="Proteomes" id="UP000494162"/>
    </source>
</evidence>
<dbReference type="EMBL" id="CABVPP010000002">
    <property type="protein sequence ID" value="VWB14812.1"/>
    <property type="molecule type" value="Genomic_DNA"/>
</dbReference>